<sequence>MPADDSVLPETKESLEQLKLMTERIPGMIFQLFRSASGQLRFPYLAGNATLVREGERRLLADDGSYAFERIDAEDFPRLMAAIERSAKSLTPLAMQFQLHQPCGEVRWISVRAQPEWRCGGTLWHGLMMDVSEQVAHEAHLRELSDTDELTGLANRRKLMCRLDEEISSARRHGSPLSLMLLDLDHFKGINDTWGHLQGDQVLEDLARLCQQQLREEDISARLGGEEFAMLLPVTPLSHCLPLAERLRKAIAAYDFGIGQGKVTASIGIAEYRLGEPRDAFIERADRGLYAAKHQGRNRVVSEP</sequence>
<dbReference type="Gene3D" id="3.30.450.20">
    <property type="entry name" value="PAS domain"/>
    <property type="match status" value="1"/>
</dbReference>
<dbReference type="EC" id="2.7.7.65" evidence="2"/>
<evidence type="ECO:0000313" key="6">
    <source>
        <dbReference type="Proteomes" id="UP000199107"/>
    </source>
</evidence>
<dbReference type="SMART" id="SM00267">
    <property type="entry name" value="GGDEF"/>
    <property type="match status" value="1"/>
</dbReference>
<reference evidence="6" key="1">
    <citation type="submission" date="2016-10" db="EMBL/GenBank/DDBJ databases">
        <authorList>
            <person name="Varghese N."/>
            <person name="Submissions S."/>
        </authorList>
    </citation>
    <scope>NUCLEOTIDE SEQUENCE [LARGE SCALE GENOMIC DNA]</scope>
    <source>
        <strain evidence="6">AAP</strain>
    </source>
</reference>
<dbReference type="NCBIfam" id="TIGR00254">
    <property type="entry name" value="GGDEF"/>
    <property type="match status" value="1"/>
</dbReference>
<dbReference type="PANTHER" id="PTHR45138:SF9">
    <property type="entry name" value="DIGUANYLATE CYCLASE DGCM-RELATED"/>
    <property type="match status" value="1"/>
</dbReference>
<dbReference type="AlphaFoldDB" id="A0A1G9UWE8"/>
<dbReference type="Gene3D" id="3.30.70.270">
    <property type="match status" value="1"/>
</dbReference>
<dbReference type="InterPro" id="IPR035965">
    <property type="entry name" value="PAS-like_dom_sf"/>
</dbReference>
<dbReference type="InterPro" id="IPR000160">
    <property type="entry name" value="GGDEF_dom"/>
</dbReference>
<dbReference type="Proteomes" id="UP000199107">
    <property type="component" value="Unassembled WGS sequence"/>
</dbReference>
<dbReference type="GO" id="GO:0052621">
    <property type="term" value="F:diguanylate cyclase activity"/>
    <property type="evidence" value="ECO:0007669"/>
    <property type="project" value="UniProtKB-EC"/>
</dbReference>
<dbReference type="FunFam" id="3.30.70.270:FF:000001">
    <property type="entry name" value="Diguanylate cyclase domain protein"/>
    <property type="match status" value="1"/>
</dbReference>
<evidence type="ECO:0000313" key="5">
    <source>
        <dbReference type="EMBL" id="SDM64253.1"/>
    </source>
</evidence>
<dbReference type="SUPFAM" id="SSF55073">
    <property type="entry name" value="Nucleotide cyclase"/>
    <property type="match status" value="1"/>
</dbReference>
<accession>A0A1G9UWE8</accession>
<dbReference type="STRING" id="48727.SAMN05192555_11657"/>
<keyword evidence="6" id="KW-1185">Reference proteome</keyword>
<dbReference type="InterPro" id="IPR043128">
    <property type="entry name" value="Rev_trsase/Diguanyl_cyclase"/>
</dbReference>
<dbReference type="PANTHER" id="PTHR45138">
    <property type="entry name" value="REGULATORY COMPONENTS OF SENSORY TRANSDUCTION SYSTEM"/>
    <property type="match status" value="1"/>
</dbReference>
<gene>
    <name evidence="5" type="ORF">SAMN05192555_11657</name>
</gene>
<dbReference type="Pfam" id="PF00990">
    <property type="entry name" value="GGDEF"/>
    <property type="match status" value="1"/>
</dbReference>
<organism evidence="5 6">
    <name type="scientific">Franzmannia pantelleriensis</name>
    <dbReference type="NCBI Taxonomy" id="48727"/>
    <lineage>
        <taxon>Bacteria</taxon>
        <taxon>Pseudomonadati</taxon>
        <taxon>Pseudomonadota</taxon>
        <taxon>Gammaproteobacteria</taxon>
        <taxon>Oceanospirillales</taxon>
        <taxon>Halomonadaceae</taxon>
        <taxon>Franzmannia</taxon>
    </lineage>
</organism>
<evidence type="ECO:0000256" key="1">
    <source>
        <dbReference type="ARBA" id="ARBA00001946"/>
    </source>
</evidence>
<dbReference type="SUPFAM" id="SSF55785">
    <property type="entry name" value="PYP-like sensor domain (PAS domain)"/>
    <property type="match status" value="1"/>
</dbReference>
<dbReference type="EMBL" id="FNGH01000016">
    <property type="protein sequence ID" value="SDM64253.1"/>
    <property type="molecule type" value="Genomic_DNA"/>
</dbReference>
<comment type="cofactor">
    <cofactor evidence="1">
        <name>Mg(2+)</name>
        <dbReference type="ChEBI" id="CHEBI:18420"/>
    </cofactor>
</comment>
<protein>
    <recommendedName>
        <fullName evidence="2">diguanylate cyclase</fullName>
        <ecNumber evidence="2">2.7.7.65</ecNumber>
    </recommendedName>
</protein>
<dbReference type="RefSeq" id="WP_089660074.1">
    <property type="nucleotide sequence ID" value="NZ_FNGH01000016.1"/>
</dbReference>
<feature type="domain" description="GGDEF" evidence="4">
    <location>
        <begin position="175"/>
        <end position="304"/>
    </location>
</feature>
<dbReference type="CDD" id="cd01949">
    <property type="entry name" value="GGDEF"/>
    <property type="match status" value="1"/>
</dbReference>
<dbReference type="PROSITE" id="PS50887">
    <property type="entry name" value="GGDEF"/>
    <property type="match status" value="1"/>
</dbReference>
<proteinExistence type="predicted"/>
<name>A0A1G9UWE8_9GAMM</name>
<evidence type="ECO:0000256" key="2">
    <source>
        <dbReference type="ARBA" id="ARBA00012528"/>
    </source>
</evidence>
<dbReference type="InterPro" id="IPR029787">
    <property type="entry name" value="Nucleotide_cyclase"/>
</dbReference>
<comment type="catalytic activity">
    <reaction evidence="3">
        <text>2 GTP = 3',3'-c-di-GMP + 2 diphosphate</text>
        <dbReference type="Rhea" id="RHEA:24898"/>
        <dbReference type="ChEBI" id="CHEBI:33019"/>
        <dbReference type="ChEBI" id="CHEBI:37565"/>
        <dbReference type="ChEBI" id="CHEBI:58805"/>
        <dbReference type="EC" id="2.7.7.65"/>
    </reaction>
</comment>
<dbReference type="InterPro" id="IPR050469">
    <property type="entry name" value="Diguanylate_Cyclase"/>
</dbReference>
<evidence type="ECO:0000256" key="3">
    <source>
        <dbReference type="ARBA" id="ARBA00034247"/>
    </source>
</evidence>
<evidence type="ECO:0000259" key="4">
    <source>
        <dbReference type="PROSITE" id="PS50887"/>
    </source>
</evidence>
<dbReference type="OrthoDB" id="5296913at2"/>